<sequence length="335" mass="37730">MTGSPNEELNSLSDEDEIGRVYNRRKKVSSHTAIIRARSKRWEDTKRKDIKVVDESTVESKVEGDQSVANDSRLGQAMHIDKSLNNHLCITRREPYSQHVGIGTLAHEFITHLKEQKVKCTSGDTPDEHSMAKCSNSAFNDLSVTNKDTDVDKGTIVSEGPVLKELNGDYSRSVVENRNESWFEDEISISSQVNSGTNTQIVDYYCNEVPTSRGSSGVDFDESLQRNSKSDNYVKSLKVSSIKVHQVRYQRDFDASSTCLGEARGNVIGRMSGDVNHTEKSPSLARLTQRETDTIFTDKETKKEIDDLAREAYQWAKEAFNFPKVKDYVATIENK</sequence>
<gene>
    <name evidence="1" type="ORF">I9W82_000460</name>
</gene>
<dbReference type="RefSeq" id="XP_067550486.1">
    <property type="nucleotide sequence ID" value="XM_067693689.1"/>
</dbReference>
<protein>
    <submittedName>
        <fullName evidence="1">Uncharacterized protein</fullName>
    </submittedName>
</protein>
<organism evidence="1 2">
    <name type="scientific">Candida metapsilosis</name>
    <dbReference type="NCBI Taxonomy" id="273372"/>
    <lineage>
        <taxon>Eukaryota</taxon>
        <taxon>Fungi</taxon>
        <taxon>Dikarya</taxon>
        <taxon>Ascomycota</taxon>
        <taxon>Saccharomycotina</taxon>
        <taxon>Pichiomycetes</taxon>
        <taxon>Debaryomycetaceae</taxon>
        <taxon>Candida/Lodderomyces clade</taxon>
        <taxon>Candida</taxon>
    </lineage>
</organism>
<accession>A0A8H8DDV6</accession>
<comment type="caution">
    <text evidence="1">The sequence shown here is derived from an EMBL/GenBank/DDBJ whole genome shotgun (WGS) entry which is preliminary data.</text>
</comment>
<dbReference type="OrthoDB" id="10652744at2759"/>
<dbReference type="GeneID" id="93649089"/>
<evidence type="ECO:0000313" key="1">
    <source>
        <dbReference type="EMBL" id="KAG5421370.1"/>
    </source>
</evidence>
<dbReference type="EMBL" id="JAEOAQ010000001">
    <property type="protein sequence ID" value="KAG5421370.1"/>
    <property type="molecule type" value="Genomic_DNA"/>
</dbReference>
<proteinExistence type="predicted"/>
<reference evidence="1 2" key="1">
    <citation type="submission" date="2020-12" db="EMBL/GenBank/DDBJ databases">
        <title>Effect of drift, selection, and recombination on the evolution of hybrid genomes in Candida yeast pathogens.</title>
        <authorList>
            <person name="Mixao V."/>
            <person name="Ksiezopolska E."/>
            <person name="Saus E."/>
            <person name="Boekhout T."/>
            <person name="Gacser A."/>
            <person name="Gabaldon T."/>
        </authorList>
    </citation>
    <scope>NUCLEOTIDE SEQUENCE [LARGE SCALE GENOMIC DNA]</scope>
    <source>
        <strain evidence="1 2">BP57</strain>
    </source>
</reference>
<dbReference type="AlphaFoldDB" id="A0A8H8DDV6"/>
<dbReference type="Proteomes" id="UP000669133">
    <property type="component" value="Unassembled WGS sequence"/>
</dbReference>
<keyword evidence="2" id="KW-1185">Reference proteome</keyword>
<name>A0A8H8DDV6_9ASCO</name>
<evidence type="ECO:0000313" key="2">
    <source>
        <dbReference type="Proteomes" id="UP000669133"/>
    </source>
</evidence>